<dbReference type="Pfam" id="PF19553">
    <property type="entry name" value="DUF6076"/>
    <property type="match status" value="1"/>
</dbReference>
<dbReference type="AlphaFoldDB" id="A0A810PQE5"/>
<dbReference type="EMBL" id="AP023415">
    <property type="protein sequence ID" value="BCK78928.1"/>
    <property type="molecule type" value="Genomic_DNA"/>
</dbReference>
<proteinExistence type="predicted"/>
<name>A0A810PQE5_9FIRM</name>
<dbReference type="KEGG" id="vfa:MM35RIKEN_11200"/>
<dbReference type="InterPro" id="IPR045722">
    <property type="entry name" value="DUF6076"/>
</dbReference>
<sequence>MFRMSHDAVDFFSADFTSAGVIVAGEEYPLGYFAAEALEVSGQLTLDIGAAAKEFAAEAQMFFAARDPSSAGIANEAFRRLWHLLRKLPLYELLLRREDAPSCFTSDEDCREMWDEMMTRGTQAHDDYARWIARLSRIGQDLSDFRRNTQWMLSAYFEGLPSCKRENYIDAYGRFKDGIEKAKLADIDEESDPYYDPPVASFRFDFPAHISFIPYRDEKTGKPKMAERSTFDDLIAFFYLDLTRGIAAGNLPRRCKNCGHWFVAVGGYNTQYCDRPILGQHGKTCRSVGAHETAKRKLREAAAKEYARTYNRLKGRKQRGTISTDEWNHIVAVAEELRAAFQAGEMAESEYCRKLKAL</sequence>
<evidence type="ECO:0000313" key="1">
    <source>
        <dbReference type="EMBL" id="BCK78928.1"/>
    </source>
</evidence>
<protein>
    <submittedName>
        <fullName evidence="1">Uncharacterized protein</fullName>
    </submittedName>
</protein>
<keyword evidence="2" id="KW-1185">Reference proteome</keyword>
<gene>
    <name evidence="1" type="ORF">MM35RIKEN_11200</name>
</gene>
<dbReference type="RefSeq" id="WP_212820009.1">
    <property type="nucleotide sequence ID" value="NZ_AP023415.1"/>
</dbReference>
<accession>A0A810PQE5</accession>
<dbReference type="Proteomes" id="UP000681343">
    <property type="component" value="Chromosome"/>
</dbReference>
<evidence type="ECO:0000313" key="2">
    <source>
        <dbReference type="Proteomes" id="UP000681343"/>
    </source>
</evidence>
<organism evidence="1 2">
    <name type="scientific">Vescimonas fastidiosa</name>
    <dbReference type="NCBI Taxonomy" id="2714353"/>
    <lineage>
        <taxon>Bacteria</taxon>
        <taxon>Bacillati</taxon>
        <taxon>Bacillota</taxon>
        <taxon>Clostridia</taxon>
        <taxon>Eubacteriales</taxon>
        <taxon>Oscillospiraceae</taxon>
        <taxon>Vescimonas</taxon>
    </lineage>
</organism>
<reference evidence="1" key="1">
    <citation type="submission" date="2020-09" db="EMBL/GenBank/DDBJ databases">
        <title>New species isolated from human feces.</title>
        <authorList>
            <person name="Kitahara M."/>
            <person name="Shigeno Y."/>
            <person name="Shime M."/>
            <person name="Matsumoto Y."/>
            <person name="Nakamura S."/>
            <person name="Motooka D."/>
            <person name="Fukuoka S."/>
            <person name="Nishikawa H."/>
            <person name="Benno Y."/>
        </authorList>
    </citation>
    <scope>NUCLEOTIDE SEQUENCE</scope>
    <source>
        <strain evidence="1">MM35</strain>
    </source>
</reference>